<evidence type="ECO:0000256" key="5">
    <source>
        <dbReference type="ARBA" id="ARBA00022475"/>
    </source>
</evidence>
<comment type="caution">
    <text evidence="13">The sequence shown here is derived from an EMBL/GenBank/DDBJ whole genome shotgun (WGS) entry which is preliminary data.</text>
</comment>
<dbReference type="InterPro" id="IPR050901">
    <property type="entry name" value="BP-dep_ABC_trans_perm"/>
</dbReference>
<evidence type="ECO:0000256" key="1">
    <source>
        <dbReference type="ARBA" id="ARBA00002264"/>
    </source>
</evidence>
<evidence type="ECO:0000256" key="8">
    <source>
        <dbReference type="ARBA" id="ARBA00022989"/>
    </source>
</evidence>
<keyword evidence="5" id="KW-1003">Cell membrane</keyword>
<feature type="transmembrane region" description="Helical" evidence="11">
    <location>
        <begin position="135"/>
        <end position="158"/>
    </location>
</feature>
<comment type="subcellular location">
    <subcellularLocation>
        <location evidence="2 11">Cell membrane</location>
        <topology evidence="2 11">Multi-pass membrane protein</topology>
    </subcellularLocation>
</comment>
<dbReference type="SUPFAM" id="SSF161098">
    <property type="entry name" value="MetI-like"/>
    <property type="match status" value="1"/>
</dbReference>
<gene>
    <name evidence="13" type="ORF">JP75_21195</name>
</gene>
<dbReference type="Proteomes" id="UP000028981">
    <property type="component" value="Unassembled WGS sequence"/>
</dbReference>
<dbReference type="Pfam" id="PF00528">
    <property type="entry name" value="BPD_transp_1"/>
    <property type="match status" value="1"/>
</dbReference>
<dbReference type="InterPro" id="IPR000515">
    <property type="entry name" value="MetI-like"/>
</dbReference>
<evidence type="ECO:0000256" key="4">
    <source>
        <dbReference type="ARBA" id="ARBA00022448"/>
    </source>
</evidence>
<evidence type="ECO:0000259" key="12">
    <source>
        <dbReference type="PROSITE" id="PS50928"/>
    </source>
</evidence>
<reference evidence="13 14" key="1">
    <citation type="submission" date="2014-08" db="EMBL/GenBank/DDBJ databases">
        <authorList>
            <person name="Hassan Y.I."/>
            <person name="Lepp D."/>
            <person name="Zhou T."/>
        </authorList>
    </citation>
    <scope>NUCLEOTIDE SEQUENCE [LARGE SCALE GENOMIC DNA]</scope>
    <source>
        <strain evidence="13 14">IFO13584</strain>
    </source>
</reference>
<keyword evidence="14" id="KW-1185">Reference proteome</keyword>
<evidence type="ECO:0000256" key="11">
    <source>
        <dbReference type="RuleBase" id="RU363032"/>
    </source>
</evidence>
<feature type="transmembrane region" description="Helical" evidence="11">
    <location>
        <begin position="71"/>
        <end position="90"/>
    </location>
</feature>
<dbReference type="STRING" id="46914.JP75_21195"/>
<organism evidence="13 14">
    <name type="scientific">Devosia riboflavina</name>
    <dbReference type="NCBI Taxonomy" id="46914"/>
    <lineage>
        <taxon>Bacteria</taxon>
        <taxon>Pseudomonadati</taxon>
        <taxon>Pseudomonadota</taxon>
        <taxon>Alphaproteobacteria</taxon>
        <taxon>Hyphomicrobiales</taxon>
        <taxon>Devosiaceae</taxon>
        <taxon>Devosia</taxon>
    </lineage>
</organism>
<dbReference type="GO" id="GO:0005886">
    <property type="term" value="C:plasma membrane"/>
    <property type="evidence" value="ECO:0007669"/>
    <property type="project" value="UniProtKB-SubCell"/>
</dbReference>
<dbReference type="PANTHER" id="PTHR32243:SF50">
    <property type="entry name" value="MALTOSE_MALTODEXTRIN TRANSPORT SYSTEM PERMEASE PROTEIN MALG"/>
    <property type="match status" value="1"/>
</dbReference>
<dbReference type="EMBL" id="JQGC01000026">
    <property type="protein sequence ID" value="KFL29469.1"/>
    <property type="molecule type" value="Genomic_DNA"/>
</dbReference>
<evidence type="ECO:0000256" key="10">
    <source>
        <dbReference type="ARBA" id="ARBA00041109"/>
    </source>
</evidence>
<evidence type="ECO:0000256" key="7">
    <source>
        <dbReference type="ARBA" id="ARBA00022692"/>
    </source>
</evidence>
<dbReference type="OrthoDB" id="9815445at2"/>
<evidence type="ECO:0000256" key="2">
    <source>
        <dbReference type="ARBA" id="ARBA00004651"/>
    </source>
</evidence>
<comment type="function">
    <text evidence="1">Part of the ABC transporter complex MalEFGK involved in maltose/maltodextrin import. Probably responsible for the translocation of the substrate across the membrane.</text>
</comment>
<dbReference type="PANTHER" id="PTHR32243">
    <property type="entry name" value="MALTOSE TRANSPORT SYSTEM PERMEASE-RELATED"/>
    <property type="match status" value="1"/>
</dbReference>
<feature type="transmembrane region" description="Helical" evidence="11">
    <location>
        <begin position="241"/>
        <end position="260"/>
    </location>
</feature>
<dbReference type="Gene3D" id="1.10.3720.10">
    <property type="entry name" value="MetI-like"/>
    <property type="match status" value="1"/>
</dbReference>
<keyword evidence="6" id="KW-0762">Sugar transport</keyword>
<dbReference type="InterPro" id="IPR035906">
    <property type="entry name" value="MetI-like_sf"/>
</dbReference>
<keyword evidence="4 11" id="KW-0813">Transport</keyword>
<feature type="transmembrane region" description="Helical" evidence="11">
    <location>
        <begin position="7"/>
        <end position="30"/>
    </location>
</feature>
<proteinExistence type="inferred from homology"/>
<sequence length="274" mass="30666">MTRNFSAWPIYALLGILSAPLAIMYLFLVIDTFTNAPPGSLIPNEFTFHHWRFLWDPTVTGDVWGPTLTTFLFATSMVVIVLAISSTAGYAISRLNLPFRRFFLSGIMVMHAFPSVTLIIGVFLVLQYAGLYNTLIGVILVKASLMLPFGVWIMKGFYDQVPWEIEMAGVQDGASRFTVWRRLILPQVTPGLLSLGIFAFIDGWSEFMLPRILAPSANFQVLSTYLNVVSDPNSTTYNFNLFKSVGLYYTLPILVLFVVFQNRLMNIFGGGTKG</sequence>
<evidence type="ECO:0000313" key="13">
    <source>
        <dbReference type="EMBL" id="KFL29469.1"/>
    </source>
</evidence>
<dbReference type="AlphaFoldDB" id="A0A087LXW6"/>
<dbReference type="GO" id="GO:0015423">
    <property type="term" value="F:ABC-type maltose transporter activity"/>
    <property type="evidence" value="ECO:0007669"/>
    <property type="project" value="TreeGrafter"/>
</dbReference>
<evidence type="ECO:0000256" key="6">
    <source>
        <dbReference type="ARBA" id="ARBA00022597"/>
    </source>
</evidence>
<comment type="similarity">
    <text evidence="3">Belongs to the binding-protein-dependent transport system permease family. MalFG subfamily.</text>
</comment>
<evidence type="ECO:0000313" key="14">
    <source>
        <dbReference type="Proteomes" id="UP000028981"/>
    </source>
</evidence>
<keyword evidence="8 11" id="KW-1133">Transmembrane helix</keyword>
<keyword evidence="7 11" id="KW-0812">Transmembrane</keyword>
<keyword evidence="9 11" id="KW-0472">Membrane</keyword>
<accession>A0A087LXW6</accession>
<dbReference type="PROSITE" id="PS50928">
    <property type="entry name" value="ABC_TM1"/>
    <property type="match status" value="1"/>
</dbReference>
<evidence type="ECO:0000256" key="3">
    <source>
        <dbReference type="ARBA" id="ARBA00009047"/>
    </source>
</evidence>
<evidence type="ECO:0000256" key="9">
    <source>
        <dbReference type="ARBA" id="ARBA00023136"/>
    </source>
</evidence>
<feature type="transmembrane region" description="Helical" evidence="11">
    <location>
        <begin position="179"/>
        <end position="201"/>
    </location>
</feature>
<dbReference type="GO" id="GO:0042956">
    <property type="term" value="P:maltodextrin transmembrane transport"/>
    <property type="evidence" value="ECO:0007669"/>
    <property type="project" value="TreeGrafter"/>
</dbReference>
<feature type="transmembrane region" description="Helical" evidence="11">
    <location>
        <begin position="102"/>
        <end position="129"/>
    </location>
</feature>
<protein>
    <recommendedName>
        <fullName evidence="10">Maltose/maltodextrin transport system permease protein MalG</fullName>
    </recommendedName>
</protein>
<name>A0A087LXW6_9HYPH</name>
<feature type="domain" description="ABC transmembrane type-1" evidence="12">
    <location>
        <begin position="67"/>
        <end position="260"/>
    </location>
</feature>
<dbReference type="CDD" id="cd06261">
    <property type="entry name" value="TM_PBP2"/>
    <property type="match status" value="1"/>
</dbReference>
<dbReference type="RefSeq" id="WP_035086538.1">
    <property type="nucleotide sequence ID" value="NZ_JQGC01000026.1"/>
</dbReference>